<evidence type="ECO:0000313" key="3">
    <source>
        <dbReference type="Proteomes" id="UP000622707"/>
    </source>
</evidence>
<protein>
    <submittedName>
        <fullName evidence="2">Uncharacterized protein</fullName>
    </submittedName>
</protein>
<accession>A0ABS1JV36</accession>
<organism evidence="2 3">
    <name type="scientific">Ramlibacter alkalitolerans</name>
    <dbReference type="NCBI Taxonomy" id="2039631"/>
    <lineage>
        <taxon>Bacteria</taxon>
        <taxon>Pseudomonadati</taxon>
        <taxon>Pseudomonadota</taxon>
        <taxon>Betaproteobacteria</taxon>
        <taxon>Burkholderiales</taxon>
        <taxon>Comamonadaceae</taxon>
        <taxon>Ramlibacter</taxon>
    </lineage>
</organism>
<sequence length="59" mass="6338">MRDTVPPPNPQAKAAKASRPLVQVPGRRSGEGSDSVLQHLMHDRACNPDKGGPRNDRPA</sequence>
<dbReference type="RefSeq" id="WP_201692741.1">
    <property type="nucleotide sequence ID" value="NZ_JAEQND010000015.1"/>
</dbReference>
<comment type="caution">
    <text evidence="2">The sequence shown here is derived from an EMBL/GenBank/DDBJ whole genome shotgun (WGS) entry which is preliminary data.</text>
</comment>
<proteinExistence type="predicted"/>
<dbReference type="EMBL" id="JAEQND010000015">
    <property type="protein sequence ID" value="MBL0428118.1"/>
    <property type="molecule type" value="Genomic_DNA"/>
</dbReference>
<name>A0ABS1JV36_9BURK</name>
<feature type="region of interest" description="Disordered" evidence="1">
    <location>
        <begin position="1"/>
        <end position="59"/>
    </location>
</feature>
<reference evidence="2 3" key="1">
    <citation type="journal article" date="2017" name="Int. J. Syst. Evol. Microbiol.">
        <title>Ramlibacter alkalitolerans sp. nov., alkali-tolerant bacterium isolated from soil of ginseng.</title>
        <authorList>
            <person name="Lee D.H."/>
            <person name="Cha C.J."/>
        </authorList>
    </citation>
    <scope>NUCLEOTIDE SEQUENCE [LARGE SCALE GENOMIC DNA]</scope>
    <source>
        <strain evidence="2 3">KACC 19305</strain>
    </source>
</reference>
<feature type="compositionally biased region" description="Pro residues" evidence="1">
    <location>
        <begin position="1"/>
        <end position="10"/>
    </location>
</feature>
<dbReference type="Proteomes" id="UP000622707">
    <property type="component" value="Unassembled WGS sequence"/>
</dbReference>
<evidence type="ECO:0000256" key="1">
    <source>
        <dbReference type="SAM" id="MobiDB-lite"/>
    </source>
</evidence>
<evidence type="ECO:0000313" key="2">
    <source>
        <dbReference type="EMBL" id="MBL0428118.1"/>
    </source>
</evidence>
<gene>
    <name evidence="2" type="ORF">JI746_23635</name>
</gene>
<keyword evidence="3" id="KW-1185">Reference proteome</keyword>
<feature type="compositionally biased region" description="Basic and acidic residues" evidence="1">
    <location>
        <begin position="40"/>
        <end position="59"/>
    </location>
</feature>